<accession>A0A811V7Y1</accession>
<feature type="compositionally biased region" description="Basic residues" evidence="1">
    <location>
        <begin position="60"/>
        <end position="72"/>
    </location>
</feature>
<dbReference type="EMBL" id="CAJHJT010000056">
    <property type="protein sequence ID" value="CAD7011450.1"/>
    <property type="molecule type" value="Genomic_DNA"/>
</dbReference>
<keyword evidence="3" id="KW-1185">Reference proteome</keyword>
<organism evidence="2 3">
    <name type="scientific">Ceratitis capitata</name>
    <name type="common">Mediterranean fruit fly</name>
    <name type="synonym">Tephritis capitata</name>
    <dbReference type="NCBI Taxonomy" id="7213"/>
    <lineage>
        <taxon>Eukaryota</taxon>
        <taxon>Metazoa</taxon>
        <taxon>Ecdysozoa</taxon>
        <taxon>Arthropoda</taxon>
        <taxon>Hexapoda</taxon>
        <taxon>Insecta</taxon>
        <taxon>Pterygota</taxon>
        <taxon>Neoptera</taxon>
        <taxon>Endopterygota</taxon>
        <taxon>Diptera</taxon>
        <taxon>Brachycera</taxon>
        <taxon>Muscomorpha</taxon>
        <taxon>Tephritoidea</taxon>
        <taxon>Tephritidae</taxon>
        <taxon>Ceratitis</taxon>
        <taxon>Ceratitis</taxon>
    </lineage>
</organism>
<dbReference type="Proteomes" id="UP000606786">
    <property type="component" value="Unassembled WGS sequence"/>
</dbReference>
<feature type="compositionally biased region" description="Polar residues" evidence="1">
    <location>
        <begin position="81"/>
        <end position="93"/>
    </location>
</feature>
<evidence type="ECO:0000313" key="2">
    <source>
        <dbReference type="EMBL" id="CAD7011450.1"/>
    </source>
</evidence>
<gene>
    <name evidence="2" type="ORF">CCAP1982_LOCUS19550</name>
</gene>
<name>A0A811V7Y1_CERCA</name>
<sequence length="115" mass="13360">MEQWILKIMLTLIVNKKCLIMGLIDKMLKSFDEEAFKNQLQKLEEPAQPLQGTTEMKSYVPHKRKRRRRSKIKQAEDSIKKSTQLKTNTQNENECMELSELTLAALPINGVINTK</sequence>
<evidence type="ECO:0000313" key="3">
    <source>
        <dbReference type="Proteomes" id="UP000606786"/>
    </source>
</evidence>
<reference evidence="2" key="1">
    <citation type="submission" date="2020-11" db="EMBL/GenBank/DDBJ databases">
        <authorList>
            <person name="Whitehead M."/>
        </authorList>
    </citation>
    <scope>NUCLEOTIDE SEQUENCE</scope>
    <source>
        <strain evidence="2">EGII</strain>
    </source>
</reference>
<comment type="caution">
    <text evidence="2">The sequence shown here is derived from an EMBL/GenBank/DDBJ whole genome shotgun (WGS) entry which is preliminary data.</text>
</comment>
<evidence type="ECO:0000256" key="1">
    <source>
        <dbReference type="SAM" id="MobiDB-lite"/>
    </source>
</evidence>
<proteinExistence type="predicted"/>
<feature type="region of interest" description="Disordered" evidence="1">
    <location>
        <begin position="46"/>
        <end position="93"/>
    </location>
</feature>
<dbReference type="AlphaFoldDB" id="A0A811V7Y1"/>
<protein>
    <submittedName>
        <fullName evidence="2">(Mediterranean fruit fly) hypothetical protein</fullName>
    </submittedName>
</protein>